<evidence type="ECO:0000313" key="1">
    <source>
        <dbReference type="EMBL" id="PZG15158.1"/>
    </source>
</evidence>
<dbReference type="RefSeq" id="WP_111215400.1">
    <property type="nucleotide sequence ID" value="NZ_POTY01000132.1"/>
</dbReference>
<evidence type="ECO:0000313" key="2">
    <source>
        <dbReference type="Proteomes" id="UP000248924"/>
    </source>
</evidence>
<proteinExistence type="predicted"/>
<keyword evidence="2" id="KW-1185">Reference proteome</keyword>
<dbReference type="Gene3D" id="3.40.50.300">
    <property type="entry name" value="P-loop containing nucleotide triphosphate hydrolases"/>
    <property type="match status" value="1"/>
</dbReference>
<gene>
    <name evidence="1" type="ORF">C1I95_20170</name>
</gene>
<dbReference type="SUPFAM" id="SSF53795">
    <property type="entry name" value="PEP carboxykinase-like"/>
    <property type="match status" value="1"/>
</dbReference>
<comment type="caution">
    <text evidence="1">The sequence shown here is derived from an EMBL/GenBank/DDBJ whole genome shotgun (WGS) entry which is preliminary data.</text>
</comment>
<dbReference type="OrthoDB" id="3376706at2"/>
<organism evidence="1 2">
    <name type="scientific">Micromonospora craterilacus</name>
    <dbReference type="NCBI Taxonomy" id="1655439"/>
    <lineage>
        <taxon>Bacteria</taxon>
        <taxon>Bacillati</taxon>
        <taxon>Actinomycetota</taxon>
        <taxon>Actinomycetes</taxon>
        <taxon>Micromonosporales</taxon>
        <taxon>Micromonosporaceae</taxon>
        <taxon>Micromonospora</taxon>
    </lineage>
</organism>
<evidence type="ECO:0008006" key="3">
    <source>
        <dbReference type="Google" id="ProtNLM"/>
    </source>
</evidence>
<dbReference type="AlphaFoldDB" id="A0A2W2ES22"/>
<dbReference type="Proteomes" id="UP000248924">
    <property type="component" value="Unassembled WGS sequence"/>
</dbReference>
<reference evidence="1 2" key="1">
    <citation type="submission" date="2018-01" db="EMBL/GenBank/DDBJ databases">
        <title>Draft genome sequence of Jishengella sp. NA12.</title>
        <authorList>
            <person name="Sahin N."/>
            <person name="Ay H."/>
            <person name="Saygin H."/>
        </authorList>
    </citation>
    <scope>NUCLEOTIDE SEQUENCE [LARGE SCALE GENOMIC DNA]</scope>
    <source>
        <strain evidence="1 2">NA12</strain>
    </source>
</reference>
<name>A0A2W2ES22_9ACTN</name>
<dbReference type="InterPro" id="IPR027417">
    <property type="entry name" value="P-loop_NTPase"/>
</dbReference>
<dbReference type="EMBL" id="POTY01000132">
    <property type="protein sequence ID" value="PZG15158.1"/>
    <property type="molecule type" value="Genomic_DNA"/>
</dbReference>
<sequence>MDLGPARIRILTQLRLDEVCDGLRAAGVDPMYSLSRAESAAASDGRRPCVVHSVGQTASARYAGDDRLLRLTAPPGVLSAASLLYIAYLVLEAELNRHSYVTLHAAAVERDGQAVLLLGSAGAGKTTTALRLCRAYGFRLIGNDLVVVGGPDRLQTLAGTKNVRLRHASIVRSMPELTTLFPARVDDSWRTKVDVSPDRLGISTNEGRSDIRAVAFVHLNAEYRSLIDDQGDTLVHRLNLYENALRYIRAASTPWLVDPGHRFGPYLASFDDPAAHDARTLTLERLMARSRYVAGRPDAVAKHFANLVQHSGVAMPVTATTGRSNT</sequence>
<accession>A0A2W2ES22</accession>
<protein>
    <recommendedName>
        <fullName evidence="3">HPr kinase/phosphorylase C-terminal domain-containing protein</fullName>
    </recommendedName>
</protein>